<organism evidence="4">
    <name type="scientific">Paenibacillus sp. BIHB 4019</name>
    <dbReference type="NCBI Taxonomy" id="1870819"/>
    <lineage>
        <taxon>Bacteria</taxon>
        <taxon>Bacillati</taxon>
        <taxon>Bacillota</taxon>
        <taxon>Bacilli</taxon>
        <taxon>Bacillales</taxon>
        <taxon>Paenibacillaceae</taxon>
        <taxon>Paenibacillus</taxon>
    </lineage>
</organism>
<dbReference type="EMBL" id="CP016808">
    <property type="protein sequence ID" value="ANY70721.1"/>
    <property type="molecule type" value="Genomic_DNA"/>
</dbReference>
<feature type="domain" description="Terminase large subunit gp17-like C-terminal" evidence="3">
    <location>
        <begin position="322"/>
        <end position="426"/>
    </location>
</feature>
<feature type="compositionally biased region" description="Basic and acidic residues" evidence="2">
    <location>
        <begin position="438"/>
        <end position="451"/>
    </location>
</feature>
<evidence type="ECO:0000259" key="3">
    <source>
        <dbReference type="Pfam" id="PF17289"/>
    </source>
</evidence>
<accession>A0A1B2DSP6</accession>
<proteinExistence type="predicted"/>
<dbReference type="Pfam" id="PF03237">
    <property type="entry name" value="Terminase_6N"/>
    <property type="match status" value="1"/>
</dbReference>
<dbReference type="AlphaFoldDB" id="A0A1B2DSP6"/>
<feature type="region of interest" description="Disordered" evidence="2">
    <location>
        <begin position="433"/>
        <end position="465"/>
    </location>
</feature>
<protein>
    <recommendedName>
        <fullName evidence="3">Terminase large subunit gp17-like C-terminal domain-containing protein</fullName>
    </recommendedName>
</protein>
<dbReference type="Gene3D" id="3.30.420.240">
    <property type="match status" value="1"/>
</dbReference>
<evidence type="ECO:0000256" key="2">
    <source>
        <dbReference type="SAM" id="MobiDB-lite"/>
    </source>
</evidence>
<evidence type="ECO:0000256" key="1">
    <source>
        <dbReference type="ARBA" id="ARBA00022612"/>
    </source>
</evidence>
<dbReference type="InterPro" id="IPR035421">
    <property type="entry name" value="Terminase_6C"/>
</dbReference>
<gene>
    <name evidence="4" type="ORF">BBD42_13085</name>
</gene>
<dbReference type="InterPro" id="IPR006517">
    <property type="entry name" value="Phage_terminase_lsu-like_C"/>
</dbReference>
<dbReference type="Pfam" id="PF17289">
    <property type="entry name" value="Terminase_6C"/>
    <property type="match status" value="1"/>
</dbReference>
<sequence>MLDETLVKVSLGELKRVIVTMPPRHGKSERVSKKFPAWHIGRNPTDEIILASYSVDLSRGFSRIARDTLTTNKVVFDVGVDPANQSAESWGIDGYRGGVTAAGVGGAITGKGAKIAIIDDPVKNAEEANSEVMREKVWDWYQSTLYTRLTPDGRIIVVMTRWHEDDLVGRLLKKESDEIKEGTHKGEQWTVINFPAIAEDDDFLGRIEGEPLWPEFGFDAHRLEQIKSDVGSYVFNALYQQRPSAAGGTIFKREYFRYFREELIGNMPYIVVGEKRYRKHDLWSFQTVDTANSEKTINDPFVVSTWYVTPSRDLLLYDVYRTHITGPDQKPLMRQMINRFRPRFQAIEDKTFGTNLIQECKREGMTVRAVKVDKDKVTRSLVIAARYEVGMVYHREDAQWLTDYEDELLSFPRGKHDDQVDTASMAGEIVHTLPPSTMEERKVSRSDRFDNDNDEEEREQSNSFW</sequence>
<name>A0A1B2DSP6_9BACL</name>
<evidence type="ECO:0000313" key="4">
    <source>
        <dbReference type="EMBL" id="ANY70721.1"/>
    </source>
</evidence>
<keyword evidence="1" id="KW-1188">Viral release from host cell</keyword>
<dbReference type="NCBIfam" id="TIGR01630">
    <property type="entry name" value="psiM2_ORF9"/>
    <property type="match status" value="1"/>
</dbReference>
<reference evidence="4" key="1">
    <citation type="submission" date="2016-08" db="EMBL/GenBank/DDBJ databases">
        <title>Complete Genome Seqeunce of Paenibacillus sp. BIHB 4019 from tea rhizoplane.</title>
        <authorList>
            <person name="Thakur R."/>
            <person name="Swarnkar M.K."/>
            <person name="Gulati A."/>
        </authorList>
    </citation>
    <scope>NUCLEOTIDE SEQUENCE [LARGE SCALE GENOMIC DNA]</scope>
    <source>
        <strain evidence="4">BIHB4019</strain>
    </source>
</reference>